<dbReference type="Pfam" id="PF03548">
    <property type="entry name" value="LolA"/>
    <property type="match status" value="1"/>
</dbReference>
<dbReference type="eggNOG" id="COG2834">
    <property type="taxonomic scope" value="Bacteria"/>
</dbReference>
<dbReference type="EMBL" id="BAEO01000002">
    <property type="protein sequence ID" value="GAC17067.1"/>
    <property type="molecule type" value="Genomic_DNA"/>
</dbReference>
<dbReference type="InterPro" id="IPR029046">
    <property type="entry name" value="LolA/LolB/LppX"/>
</dbReference>
<dbReference type="Proteomes" id="UP000006327">
    <property type="component" value="Unassembled WGS sequence"/>
</dbReference>
<comment type="caution">
    <text evidence="6">The sequence shown here is derived from an EMBL/GenBank/DDBJ whole genome shotgun (WGS) entry which is preliminary data.</text>
</comment>
<dbReference type="RefSeq" id="WP_007615520.1">
    <property type="nucleotide sequence ID" value="NZ_BAEO01000002.1"/>
</dbReference>
<evidence type="ECO:0000313" key="6">
    <source>
        <dbReference type="EMBL" id="GAC17067.1"/>
    </source>
</evidence>
<sequence>MRRINLIPLVLLFIMAFANARPEVFSLQVSSEQQGQFVQEKHLKVLSQPFVTKGNYHYQQKLGLVWHTQQPIESEIKITTEGVSERQPDGHFKTLTSNSQFSELLLALFSGEQGSLRQQFEIEQQENELTLIPKAKQITRVIVKITLLLEASKIQQIVLYEPEGNYTNIFLTEMNSTTSQD</sequence>
<evidence type="ECO:0008006" key="8">
    <source>
        <dbReference type="Google" id="ProtNLM"/>
    </source>
</evidence>
<dbReference type="Gene3D" id="2.50.20.10">
    <property type="entry name" value="Lipoprotein localisation LolA/LolB/LppX"/>
    <property type="match status" value="1"/>
</dbReference>
<keyword evidence="2" id="KW-0813">Transport</keyword>
<evidence type="ECO:0000256" key="1">
    <source>
        <dbReference type="ARBA" id="ARBA00011245"/>
    </source>
</evidence>
<dbReference type="OrthoDB" id="5705066at2"/>
<evidence type="ECO:0000256" key="5">
    <source>
        <dbReference type="SAM" id="SignalP"/>
    </source>
</evidence>
<organism evidence="6 7">
    <name type="scientific">Paraglaciecola arctica BSs20135</name>
    <dbReference type="NCBI Taxonomy" id="493475"/>
    <lineage>
        <taxon>Bacteria</taxon>
        <taxon>Pseudomonadati</taxon>
        <taxon>Pseudomonadota</taxon>
        <taxon>Gammaproteobacteria</taxon>
        <taxon>Alteromonadales</taxon>
        <taxon>Alteromonadaceae</taxon>
        <taxon>Paraglaciecola</taxon>
    </lineage>
</organism>
<keyword evidence="4" id="KW-0653">Protein transport</keyword>
<protein>
    <recommendedName>
        <fullName evidence="8">Outer membrane lipoprotein carrier protein LolA</fullName>
    </recommendedName>
</protein>
<gene>
    <name evidence="6" type="ORF">GARC_0085</name>
</gene>
<evidence type="ECO:0000256" key="4">
    <source>
        <dbReference type="ARBA" id="ARBA00022927"/>
    </source>
</evidence>
<dbReference type="SUPFAM" id="SSF89392">
    <property type="entry name" value="Prokaryotic lipoproteins and lipoprotein localization factors"/>
    <property type="match status" value="1"/>
</dbReference>
<dbReference type="AlphaFoldDB" id="K6YFX9"/>
<dbReference type="InterPro" id="IPR004564">
    <property type="entry name" value="OM_lipoprot_carrier_LolA-like"/>
</dbReference>
<evidence type="ECO:0000313" key="7">
    <source>
        <dbReference type="Proteomes" id="UP000006327"/>
    </source>
</evidence>
<comment type="subunit">
    <text evidence="1">Monomer.</text>
</comment>
<name>K6YFX9_9ALTE</name>
<dbReference type="GO" id="GO:0015031">
    <property type="term" value="P:protein transport"/>
    <property type="evidence" value="ECO:0007669"/>
    <property type="project" value="UniProtKB-KW"/>
</dbReference>
<feature type="chain" id="PRO_5003897249" description="Outer membrane lipoprotein carrier protein LolA" evidence="5">
    <location>
        <begin position="21"/>
        <end position="181"/>
    </location>
</feature>
<feature type="signal peptide" evidence="5">
    <location>
        <begin position="1"/>
        <end position="20"/>
    </location>
</feature>
<evidence type="ECO:0000256" key="3">
    <source>
        <dbReference type="ARBA" id="ARBA00022729"/>
    </source>
</evidence>
<accession>K6YFX9</accession>
<keyword evidence="7" id="KW-1185">Reference proteome</keyword>
<reference evidence="6 7" key="1">
    <citation type="journal article" date="2017" name="Antonie Van Leeuwenhoek">
        <title>Rhizobium rhizosphaerae sp. nov., a novel species isolated from rice rhizosphere.</title>
        <authorList>
            <person name="Zhao J.J."/>
            <person name="Zhang J."/>
            <person name="Zhang R.J."/>
            <person name="Zhang C.W."/>
            <person name="Yin H.Q."/>
            <person name="Zhang X.X."/>
        </authorList>
    </citation>
    <scope>NUCLEOTIDE SEQUENCE [LARGE SCALE GENOMIC DNA]</scope>
    <source>
        <strain evidence="6 7">BSs20135</strain>
    </source>
</reference>
<dbReference type="STRING" id="493475.GARC_0085"/>
<proteinExistence type="predicted"/>
<keyword evidence="3 5" id="KW-0732">Signal</keyword>
<dbReference type="CDD" id="cd16325">
    <property type="entry name" value="LolA"/>
    <property type="match status" value="1"/>
</dbReference>
<evidence type="ECO:0000256" key="2">
    <source>
        <dbReference type="ARBA" id="ARBA00022448"/>
    </source>
</evidence>